<dbReference type="AlphaFoldDB" id="A0A382AMH8"/>
<name>A0A382AMH8_9ZZZZ</name>
<proteinExistence type="predicted"/>
<dbReference type="EMBL" id="UINC01025841">
    <property type="protein sequence ID" value="SVB02187.1"/>
    <property type="molecule type" value="Genomic_DNA"/>
</dbReference>
<protein>
    <submittedName>
        <fullName evidence="1">Uncharacterized protein</fullName>
    </submittedName>
</protein>
<sequence length="217" mass="24170">MAKRNHVWPVTRRLGRFWMCLDEHPVRTSRKRRLGQNRRKLTLARRAVAATAGQLHRVCGVEHHRVTERLHDRDRPHVGDEVVVAETGAPFREDDFFIPTMGRLGRDLLHLAWGKELAFFYVHDFAGFCGGGDEVGLAAEKSGDLQNVDDLGGQFRLLLGVDIGKHGNPDFVANRAKDAQAVFESRPAPGFARGAVGFIETRLENVSDAKRGTGALE</sequence>
<organism evidence="1">
    <name type="scientific">marine metagenome</name>
    <dbReference type="NCBI Taxonomy" id="408172"/>
    <lineage>
        <taxon>unclassified sequences</taxon>
        <taxon>metagenomes</taxon>
        <taxon>ecological metagenomes</taxon>
    </lineage>
</organism>
<reference evidence="1" key="1">
    <citation type="submission" date="2018-05" db="EMBL/GenBank/DDBJ databases">
        <authorList>
            <person name="Lanie J.A."/>
            <person name="Ng W.-L."/>
            <person name="Kazmierczak K.M."/>
            <person name="Andrzejewski T.M."/>
            <person name="Davidsen T.M."/>
            <person name="Wayne K.J."/>
            <person name="Tettelin H."/>
            <person name="Glass J.I."/>
            <person name="Rusch D."/>
            <person name="Podicherti R."/>
            <person name="Tsui H.-C.T."/>
            <person name="Winkler M.E."/>
        </authorList>
    </citation>
    <scope>NUCLEOTIDE SEQUENCE</scope>
</reference>
<dbReference type="AntiFam" id="ANF00212">
    <property type="entry name" value="Shadow ORF (opposite kdsA)"/>
</dbReference>
<accession>A0A382AMH8</accession>
<evidence type="ECO:0000313" key="1">
    <source>
        <dbReference type="EMBL" id="SVB02187.1"/>
    </source>
</evidence>
<gene>
    <name evidence="1" type="ORF">METZ01_LOCUS155041</name>
</gene>